<feature type="transmembrane region" description="Helical" evidence="8">
    <location>
        <begin position="191"/>
        <end position="211"/>
    </location>
</feature>
<keyword evidence="7 8" id="KW-0472">Membrane</keyword>
<feature type="transmembrane region" description="Helical" evidence="8">
    <location>
        <begin position="49"/>
        <end position="67"/>
    </location>
</feature>
<evidence type="ECO:0000313" key="10">
    <source>
        <dbReference type="Proteomes" id="UP000298381"/>
    </source>
</evidence>
<evidence type="ECO:0000256" key="7">
    <source>
        <dbReference type="ARBA" id="ARBA00023136"/>
    </source>
</evidence>
<feature type="transmembrane region" description="Helical" evidence="8">
    <location>
        <begin position="329"/>
        <end position="351"/>
    </location>
</feature>
<keyword evidence="5" id="KW-0769">Symport</keyword>
<sequence>MVKKRSLTTKILVSLVLGLIVGIIVYQLPASSFKETVLINGIFQLLGQVFLRAIMMVVIPLVFVSLVNGAANMGDIKKLGRVGVKTIIFYLTTTALAVTLALALGYFLKPGSGLDMGSVSSVEVTVAEKTPLIQVLYEMIPNNIIAAMANGNMLQIIIFALVTGVALSIIGDRAKTLLKIFDELNELVMKLVEIVMLFAPFGVFGLIARTFSTAGYSAMIPLLKFILVVYLGLIIHMVVVYGFLLKGLGKLSVTKFFKKFSPAMFVAFSTASSSATIPFSLDICENKIGISKDIASFTIPLGATVNMDGTAIMQGVATFFVAQVYGMDLSFSAMLTVILTATLASIGTAGVPGAGTIMLSMVLQSVGLPLEGIGLIMGIDRIVDMGRTAVNVTGDAVCTTIIAKQENELNEEIFNS</sequence>
<dbReference type="RefSeq" id="WP_135270017.1">
    <property type="nucleotide sequence ID" value="NZ_SRIB01000001.1"/>
</dbReference>
<accession>A0A4Z0DA34</accession>
<keyword evidence="3" id="KW-1003">Cell membrane</keyword>
<organism evidence="9 10">
    <name type="scientific">Soehngenia longivitae</name>
    <dbReference type="NCBI Taxonomy" id="2562294"/>
    <lineage>
        <taxon>Bacteria</taxon>
        <taxon>Bacillati</taxon>
        <taxon>Bacillota</taxon>
        <taxon>Tissierellia</taxon>
        <taxon>Tissierellales</taxon>
        <taxon>Tissierellaceae</taxon>
        <taxon>Soehngenia</taxon>
    </lineage>
</organism>
<keyword evidence="4 8" id="KW-0812">Transmembrane</keyword>
<reference evidence="9 10" key="1">
    <citation type="submission" date="2019-03" db="EMBL/GenBank/DDBJ databases">
        <title>Draft genome sequence data and analysis of a Fermenting Bacterium, Soehngenia longevitae strain 1933PT, isolated from petroleum reservoir in Azerbaijan.</title>
        <authorList>
            <person name="Grouzdev D.S."/>
            <person name="Bidzhieva S.K."/>
            <person name="Sokolova D.S."/>
            <person name="Tourova T.P."/>
            <person name="Poltaraus A.B."/>
            <person name="Nazina T.N."/>
        </authorList>
    </citation>
    <scope>NUCLEOTIDE SEQUENCE [LARGE SCALE GENOMIC DNA]</scope>
    <source>
        <strain evidence="9 10">1933P</strain>
    </source>
</reference>
<dbReference type="InterPro" id="IPR001991">
    <property type="entry name" value="Na-dicarboxylate_symporter"/>
</dbReference>
<dbReference type="AlphaFoldDB" id="A0A4Z0DA34"/>
<comment type="caution">
    <text evidence="9">The sequence shown here is derived from an EMBL/GenBank/DDBJ whole genome shotgun (WGS) entry which is preliminary data.</text>
</comment>
<dbReference type="EMBL" id="SRIB01000001">
    <property type="protein sequence ID" value="TFZ41776.1"/>
    <property type="molecule type" value="Genomic_DNA"/>
</dbReference>
<evidence type="ECO:0000256" key="2">
    <source>
        <dbReference type="ARBA" id="ARBA00022448"/>
    </source>
</evidence>
<dbReference type="Gene3D" id="1.10.3860.10">
    <property type="entry name" value="Sodium:dicarboxylate symporter"/>
    <property type="match status" value="1"/>
</dbReference>
<feature type="transmembrane region" description="Helical" evidence="8">
    <location>
        <begin position="87"/>
        <end position="108"/>
    </location>
</feature>
<dbReference type="FunFam" id="1.10.3860.10:FF:000001">
    <property type="entry name" value="C4-dicarboxylate transport protein"/>
    <property type="match status" value="1"/>
</dbReference>
<evidence type="ECO:0000313" key="9">
    <source>
        <dbReference type="EMBL" id="TFZ41776.1"/>
    </source>
</evidence>
<dbReference type="PANTHER" id="PTHR42865:SF7">
    <property type="entry name" value="PROTON_GLUTAMATE-ASPARTATE SYMPORTER"/>
    <property type="match status" value="1"/>
</dbReference>
<dbReference type="Proteomes" id="UP000298381">
    <property type="component" value="Unassembled WGS sequence"/>
</dbReference>
<comment type="subcellular location">
    <subcellularLocation>
        <location evidence="1">Cell membrane</location>
        <topology evidence="1">Multi-pass membrane protein</topology>
    </subcellularLocation>
</comment>
<proteinExistence type="predicted"/>
<dbReference type="GO" id="GO:0005886">
    <property type="term" value="C:plasma membrane"/>
    <property type="evidence" value="ECO:0007669"/>
    <property type="project" value="UniProtKB-SubCell"/>
</dbReference>
<keyword evidence="10" id="KW-1185">Reference proteome</keyword>
<dbReference type="Pfam" id="PF00375">
    <property type="entry name" value="SDF"/>
    <property type="match status" value="1"/>
</dbReference>
<feature type="transmembrane region" description="Helical" evidence="8">
    <location>
        <begin position="357"/>
        <end position="379"/>
    </location>
</feature>
<feature type="transmembrane region" description="Helical" evidence="8">
    <location>
        <begin position="223"/>
        <end position="248"/>
    </location>
</feature>
<evidence type="ECO:0000256" key="3">
    <source>
        <dbReference type="ARBA" id="ARBA00022475"/>
    </source>
</evidence>
<keyword evidence="6 8" id="KW-1133">Transmembrane helix</keyword>
<dbReference type="SUPFAM" id="SSF118215">
    <property type="entry name" value="Proton glutamate symport protein"/>
    <property type="match status" value="1"/>
</dbReference>
<keyword evidence="2" id="KW-0813">Transport</keyword>
<evidence type="ECO:0000256" key="5">
    <source>
        <dbReference type="ARBA" id="ARBA00022847"/>
    </source>
</evidence>
<dbReference type="PRINTS" id="PR00173">
    <property type="entry name" value="EDTRNSPORT"/>
</dbReference>
<name>A0A4Z0DA34_9FIRM</name>
<evidence type="ECO:0000256" key="6">
    <source>
        <dbReference type="ARBA" id="ARBA00022989"/>
    </source>
</evidence>
<feature type="transmembrane region" description="Helical" evidence="8">
    <location>
        <begin position="144"/>
        <end position="170"/>
    </location>
</feature>
<dbReference type="OrthoDB" id="9768885at2"/>
<gene>
    <name evidence="9" type="ORF">E4100_01170</name>
</gene>
<evidence type="ECO:0000256" key="8">
    <source>
        <dbReference type="SAM" id="Phobius"/>
    </source>
</evidence>
<dbReference type="GO" id="GO:0015293">
    <property type="term" value="F:symporter activity"/>
    <property type="evidence" value="ECO:0007669"/>
    <property type="project" value="UniProtKB-KW"/>
</dbReference>
<dbReference type="PANTHER" id="PTHR42865">
    <property type="entry name" value="PROTON/GLUTAMATE-ASPARTATE SYMPORTER"/>
    <property type="match status" value="1"/>
</dbReference>
<protein>
    <submittedName>
        <fullName evidence="9">Dicarboxylate/amino acid:cation symporter</fullName>
    </submittedName>
</protein>
<feature type="transmembrane region" description="Helical" evidence="8">
    <location>
        <begin position="12"/>
        <end position="29"/>
    </location>
</feature>
<evidence type="ECO:0000256" key="1">
    <source>
        <dbReference type="ARBA" id="ARBA00004651"/>
    </source>
</evidence>
<dbReference type="GO" id="GO:0006835">
    <property type="term" value="P:dicarboxylic acid transport"/>
    <property type="evidence" value="ECO:0007669"/>
    <property type="project" value="TreeGrafter"/>
</dbReference>
<dbReference type="InterPro" id="IPR036458">
    <property type="entry name" value="Na:dicarbo_symporter_sf"/>
</dbReference>
<evidence type="ECO:0000256" key="4">
    <source>
        <dbReference type="ARBA" id="ARBA00022692"/>
    </source>
</evidence>